<evidence type="ECO:0000256" key="1">
    <source>
        <dbReference type="SAM" id="Phobius"/>
    </source>
</evidence>
<accession>A0A9W4PAR3</accession>
<keyword evidence="1" id="KW-0472">Membrane</keyword>
<comment type="caution">
    <text evidence="2">The sequence shown here is derived from an EMBL/GenBank/DDBJ whole genome shotgun (WGS) entry which is preliminary data.</text>
</comment>
<organism evidence="2 3">
    <name type="scientific">Peribacillus simplex</name>
    <dbReference type="NCBI Taxonomy" id="1478"/>
    <lineage>
        <taxon>Bacteria</taxon>
        <taxon>Bacillati</taxon>
        <taxon>Bacillota</taxon>
        <taxon>Bacilli</taxon>
        <taxon>Bacillales</taxon>
        <taxon>Bacillaceae</taxon>
        <taxon>Peribacillus</taxon>
    </lineage>
</organism>
<evidence type="ECO:0000313" key="2">
    <source>
        <dbReference type="EMBL" id="CAH0165492.1"/>
    </source>
</evidence>
<gene>
    <name evidence="2" type="ORF">SRABI133_01051</name>
</gene>
<evidence type="ECO:0000313" key="3">
    <source>
        <dbReference type="Proteomes" id="UP000789326"/>
    </source>
</evidence>
<reference evidence="2" key="1">
    <citation type="submission" date="2021-11" db="EMBL/GenBank/DDBJ databases">
        <authorList>
            <person name="Bulgarelli D."/>
        </authorList>
    </citation>
    <scope>NUCLEOTIDE SEQUENCE</scope>
    <source>
        <strain evidence="2">Bi133</strain>
    </source>
</reference>
<keyword evidence="1" id="KW-0812">Transmembrane</keyword>
<dbReference type="AlphaFoldDB" id="A0A9W4PAR3"/>
<keyword evidence="1" id="KW-1133">Transmembrane helix</keyword>
<feature type="transmembrane region" description="Helical" evidence="1">
    <location>
        <begin position="13"/>
        <end position="33"/>
    </location>
</feature>
<name>A0A9W4PAR3_9BACI</name>
<dbReference type="EMBL" id="CAKKMG010000008">
    <property type="protein sequence ID" value="CAH0165492.1"/>
    <property type="molecule type" value="Genomic_DNA"/>
</dbReference>
<proteinExistence type="predicted"/>
<sequence length="71" mass="8243">MTAFLESFNNVGIFVYMTGAGVRTFLIQMLMYVENYFDPTRTANGLVLFHKTIKEVMMDGFVHFTRYICSL</sequence>
<protein>
    <submittedName>
        <fullName evidence="2">Uncharacterized protein</fullName>
    </submittedName>
</protein>
<dbReference type="Proteomes" id="UP000789326">
    <property type="component" value="Unassembled WGS sequence"/>
</dbReference>